<keyword evidence="9 12" id="KW-0460">Magnesium</keyword>
<dbReference type="InterPro" id="IPR002173">
    <property type="entry name" value="Carboh/pur_kinase_PfkB_CS"/>
</dbReference>
<dbReference type="GO" id="GO:0046872">
    <property type="term" value="F:metal ion binding"/>
    <property type="evidence" value="ECO:0007669"/>
    <property type="project" value="UniProtKB-KW"/>
</dbReference>
<dbReference type="PANTHER" id="PTHR10584">
    <property type="entry name" value="SUGAR KINASE"/>
    <property type="match status" value="1"/>
</dbReference>
<dbReference type="InterPro" id="IPR011611">
    <property type="entry name" value="PfkB_dom"/>
</dbReference>
<dbReference type="EMBL" id="LHUG01000004">
    <property type="protein sequence ID" value="PAB01360.1"/>
    <property type="molecule type" value="Genomic_DNA"/>
</dbReference>
<feature type="domain" description="Carbohydrate kinase PfkB" evidence="13">
    <location>
        <begin position="2"/>
        <end position="283"/>
    </location>
</feature>
<feature type="active site" description="Proton acceptor" evidence="12">
    <location>
        <position position="241"/>
    </location>
</feature>
<feature type="binding site" evidence="12">
    <location>
        <position position="235"/>
    </location>
    <ligand>
        <name>K(+)</name>
        <dbReference type="ChEBI" id="CHEBI:29103"/>
    </ligand>
</feature>
<evidence type="ECO:0000256" key="3">
    <source>
        <dbReference type="ARBA" id="ARBA00016943"/>
    </source>
</evidence>
<reference evidence="14 15" key="1">
    <citation type="submission" date="2015-08" db="EMBL/GenBank/DDBJ databases">
        <title>Enterococcus genome sequence.</title>
        <authorList>
            <person name="Acedo J.Z."/>
            <person name="Vederas J.C."/>
        </authorList>
    </citation>
    <scope>NUCLEOTIDE SEQUENCE [LARGE SCALE GENOMIC DNA]</scope>
    <source>
        <strain evidence="14 15">49</strain>
    </source>
</reference>
<dbReference type="GO" id="GO:0005829">
    <property type="term" value="C:cytosol"/>
    <property type="evidence" value="ECO:0007669"/>
    <property type="project" value="TreeGrafter"/>
</dbReference>
<comment type="subcellular location">
    <subcellularLocation>
        <location evidence="12">Cytoplasm</location>
    </subcellularLocation>
</comment>
<keyword evidence="12" id="KW-0963">Cytoplasm</keyword>
<comment type="function">
    <text evidence="12">Catalyzes the phosphorylation of ribose at O-5 in a reaction requiring ATP and magnesium. The resulting D-ribose-5-phosphate can then be used either for sythesis of nucleotides, histidine, and tryptophan, or as a component of the pentose phosphate pathway.</text>
</comment>
<feature type="binding site" evidence="12">
    <location>
        <position position="271"/>
    </location>
    <ligand>
        <name>K(+)</name>
        <dbReference type="ChEBI" id="CHEBI:29103"/>
    </ligand>
</feature>
<evidence type="ECO:0000259" key="13">
    <source>
        <dbReference type="Pfam" id="PF00294"/>
    </source>
</evidence>
<evidence type="ECO:0000256" key="12">
    <source>
        <dbReference type="HAMAP-Rule" id="MF_01987"/>
    </source>
</evidence>
<dbReference type="Gene3D" id="3.40.1190.20">
    <property type="match status" value="1"/>
</dbReference>
<dbReference type="InterPro" id="IPR029056">
    <property type="entry name" value="Ribokinase-like"/>
</dbReference>
<gene>
    <name evidence="12" type="primary">rbsK</name>
    <name evidence="14" type="ORF">AKL21_04985</name>
</gene>
<feature type="binding site" evidence="12">
    <location>
        <begin position="240"/>
        <end position="241"/>
    </location>
    <ligand>
        <name>ATP</name>
        <dbReference type="ChEBI" id="CHEBI:30616"/>
    </ligand>
</feature>
<dbReference type="RefSeq" id="WP_095006289.1">
    <property type="nucleotide sequence ID" value="NZ_LHUG01000004.1"/>
</dbReference>
<protein>
    <recommendedName>
        <fullName evidence="3 12">Ribokinase</fullName>
        <shortName evidence="12">RK</shortName>
        <ecNumber evidence="2 12">2.7.1.15</ecNumber>
    </recommendedName>
</protein>
<comment type="similarity">
    <text evidence="1">Belongs to the carbohydrate kinase pfkB family.</text>
</comment>
<evidence type="ECO:0000256" key="8">
    <source>
        <dbReference type="ARBA" id="ARBA00022840"/>
    </source>
</evidence>
<dbReference type="PRINTS" id="PR00990">
    <property type="entry name" value="RIBOKINASE"/>
</dbReference>
<keyword evidence="7 12" id="KW-0418">Kinase</keyword>
<feature type="binding site" evidence="12">
    <location>
        <position position="265"/>
    </location>
    <ligand>
        <name>ATP</name>
        <dbReference type="ChEBI" id="CHEBI:30616"/>
    </ligand>
</feature>
<keyword evidence="6 12" id="KW-0547">Nucleotide-binding</keyword>
<dbReference type="GO" id="GO:0019303">
    <property type="term" value="P:D-ribose catabolic process"/>
    <property type="evidence" value="ECO:0007669"/>
    <property type="project" value="UniProtKB-UniRule"/>
</dbReference>
<comment type="similarity">
    <text evidence="12">Belongs to the carbohydrate kinase PfkB family. Ribokinase subfamily.</text>
</comment>
<feature type="binding site" evidence="12">
    <location>
        <position position="237"/>
    </location>
    <ligand>
        <name>K(+)</name>
        <dbReference type="ChEBI" id="CHEBI:29103"/>
    </ligand>
</feature>
<evidence type="ECO:0000256" key="11">
    <source>
        <dbReference type="ARBA" id="ARBA00023277"/>
    </source>
</evidence>
<feature type="binding site" evidence="12">
    <location>
        <begin position="209"/>
        <end position="214"/>
    </location>
    <ligand>
        <name>ATP</name>
        <dbReference type="ChEBI" id="CHEBI:30616"/>
    </ligand>
</feature>
<evidence type="ECO:0000256" key="10">
    <source>
        <dbReference type="ARBA" id="ARBA00022958"/>
    </source>
</evidence>
<dbReference type="Proteomes" id="UP000216797">
    <property type="component" value="Unassembled WGS sequence"/>
</dbReference>
<evidence type="ECO:0000256" key="4">
    <source>
        <dbReference type="ARBA" id="ARBA00022679"/>
    </source>
</evidence>
<dbReference type="NCBIfam" id="TIGR02152">
    <property type="entry name" value="D_ribokin_bact"/>
    <property type="match status" value="1"/>
</dbReference>
<accession>A0A267HUW1</accession>
<feature type="binding site" evidence="12">
    <location>
        <position position="138"/>
    </location>
    <ligand>
        <name>substrate</name>
    </ligand>
</feature>
<keyword evidence="15" id="KW-1185">Reference proteome</keyword>
<feature type="binding site" evidence="12">
    <location>
        <position position="241"/>
    </location>
    <ligand>
        <name>substrate</name>
    </ligand>
</feature>
<evidence type="ECO:0000256" key="2">
    <source>
        <dbReference type="ARBA" id="ARBA00012035"/>
    </source>
</evidence>
<comment type="activity regulation">
    <text evidence="12">Activated by a monovalent cation that binds near, but not in, the active site. The most likely occupant of the site in vivo is potassium. Ion binding induces a conformational change that may alter substrate affinity.</text>
</comment>
<dbReference type="GO" id="GO:0004747">
    <property type="term" value="F:ribokinase activity"/>
    <property type="evidence" value="ECO:0007669"/>
    <property type="project" value="UniProtKB-UniRule"/>
</dbReference>
<dbReference type="SUPFAM" id="SSF53613">
    <property type="entry name" value="Ribokinase-like"/>
    <property type="match status" value="1"/>
</dbReference>
<feature type="binding site" evidence="12">
    <location>
        <position position="182"/>
    </location>
    <ligand>
        <name>ATP</name>
        <dbReference type="ChEBI" id="CHEBI:30616"/>
    </ligand>
</feature>
<evidence type="ECO:0000256" key="1">
    <source>
        <dbReference type="ARBA" id="ARBA00005380"/>
    </source>
</evidence>
<dbReference type="AlphaFoldDB" id="A0A267HUW1"/>
<feature type="binding site" evidence="12">
    <location>
        <position position="274"/>
    </location>
    <ligand>
        <name>K(+)</name>
        <dbReference type="ChEBI" id="CHEBI:29103"/>
    </ligand>
</feature>
<name>A0A267HUW1_9ENTE</name>
<feature type="binding site" evidence="12">
    <location>
        <begin position="10"/>
        <end position="12"/>
    </location>
    <ligand>
        <name>substrate</name>
    </ligand>
</feature>
<keyword evidence="11 12" id="KW-0119">Carbohydrate metabolism</keyword>
<sequence length="300" mass="32248">MKITVVGSMSTDFVVTTKVKPNQGETVFGEKFSTAFGGKGANQAVAASRLGVDVAMVGAVGKDDFGTEIVANLVKNGVDVTCVERVTHTESGSAHIVLYENDNSIIVIPGANNEVKPAAMTKFQSQLLASDLVILQNEIPQETNEAIIDFCWQNGIKTLLNPAPARSIAKEYIEKLTYLTPNEHESAIIFPDQSRSEVLAQYPNKLIITLGAMGAIYHDGTKEEIIPAFEVQPVDTTGAGDTFNAAMATALLQGLKMSEALRFANLAAAISVQGFGAQGGMPTLEKMKEQKQYEKAWDFE</sequence>
<evidence type="ECO:0000313" key="15">
    <source>
        <dbReference type="Proteomes" id="UP000216797"/>
    </source>
</evidence>
<organism evidence="14 15">
    <name type="scientific">Enterococcus canintestini</name>
    <dbReference type="NCBI Taxonomy" id="317010"/>
    <lineage>
        <taxon>Bacteria</taxon>
        <taxon>Bacillati</taxon>
        <taxon>Bacillota</taxon>
        <taxon>Bacilli</taxon>
        <taxon>Lactobacillales</taxon>
        <taxon>Enterococcaceae</taxon>
        <taxon>Enterococcus</taxon>
    </lineage>
</organism>
<dbReference type="UniPathway" id="UPA00916">
    <property type="reaction ID" value="UER00889"/>
</dbReference>
<evidence type="ECO:0000256" key="6">
    <source>
        <dbReference type="ARBA" id="ARBA00022741"/>
    </source>
</evidence>
<dbReference type="Pfam" id="PF00294">
    <property type="entry name" value="PfkB"/>
    <property type="match status" value="1"/>
</dbReference>
<keyword evidence="8 12" id="KW-0067">ATP-binding</keyword>
<dbReference type="PROSITE" id="PS00584">
    <property type="entry name" value="PFKB_KINASES_2"/>
    <property type="match status" value="1"/>
</dbReference>
<dbReference type="GO" id="GO:0005524">
    <property type="term" value="F:ATP binding"/>
    <property type="evidence" value="ECO:0007669"/>
    <property type="project" value="UniProtKB-UniRule"/>
</dbReference>
<feature type="binding site" evidence="12">
    <location>
        <begin position="38"/>
        <end position="42"/>
    </location>
    <ligand>
        <name>substrate</name>
    </ligand>
</feature>
<comment type="caution">
    <text evidence="12">Lacks conserved residue(s) required for the propagation of feature annotation.</text>
</comment>
<keyword evidence="5 12" id="KW-0479">Metal-binding</keyword>
<dbReference type="InterPro" id="IPR011877">
    <property type="entry name" value="Ribokinase"/>
</dbReference>
<dbReference type="EC" id="2.7.1.15" evidence="2 12"/>
<dbReference type="CDD" id="cd01174">
    <property type="entry name" value="ribokinase"/>
    <property type="match status" value="1"/>
</dbReference>
<keyword evidence="10 12" id="KW-0630">Potassium</keyword>
<keyword evidence="4 12" id="KW-0808">Transferase</keyword>
<comment type="caution">
    <text evidence="14">The sequence shown here is derived from an EMBL/GenBank/DDBJ whole genome shotgun (WGS) entry which is preliminary data.</text>
</comment>
<evidence type="ECO:0000256" key="7">
    <source>
        <dbReference type="ARBA" id="ARBA00022777"/>
    </source>
</evidence>
<evidence type="ECO:0000256" key="9">
    <source>
        <dbReference type="ARBA" id="ARBA00022842"/>
    </source>
</evidence>
<evidence type="ECO:0000256" key="5">
    <source>
        <dbReference type="ARBA" id="ARBA00022723"/>
    </source>
</evidence>
<dbReference type="InterPro" id="IPR002139">
    <property type="entry name" value="Ribo/fructo_kinase"/>
</dbReference>
<dbReference type="PANTHER" id="PTHR10584:SF166">
    <property type="entry name" value="RIBOKINASE"/>
    <property type="match status" value="1"/>
</dbReference>
<feature type="binding site" evidence="12">
    <location>
        <position position="276"/>
    </location>
    <ligand>
        <name>K(+)</name>
        <dbReference type="ChEBI" id="CHEBI:29103"/>
    </ligand>
</feature>
<evidence type="ECO:0000313" key="14">
    <source>
        <dbReference type="EMBL" id="PAB01360.1"/>
    </source>
</evidence>
<comment type="subunit">
    <text evidence="12">Homodimer.</text>
</comment>
<proteinExistence type="inferred from homology"/>
<comment type="pathway">
    <text evidence="12">Carbohydrate metabolism; D-ribose degradation; D-ribose 5-phosphate from beta-D-ribopyranose: step 2/2.</text>
</comment>
<dbReference type="HAMAP" id="MF_01987">
    <property type="entry name" value="Ribokinase"/>
    <property type="match status" value="1"/>
</dbReference>
<comment type="catalytic activity">
    <reaction evidence="12">
        <text>D-ribose + ATP = D-ribose 5-phosphate + ADP + H(+)</text>
        <dbReference type="Rhea" id="RHEA:13697"/>
        <dbReference type="ChEBI" id="CHEBI:15378"/>
        <dbReference type="ChEBI" id="CHEBI:30616"/>
        <dbReference type="ChEBI" id="CHEBI:47013"/>
        <dbReference type="ChEBI" id="CHEBI:78346"/>
        <dbReference type="ChEBI" id="CHEBI:456216"/>
        <dbReference type="EC" id="2.7.1.15"/>
    </reaction>
</comment>
<comment type="cofactor">
    <cofactor evidence="12">
        <name>Mg(2+)</name>
        <dbReference type="ChEBI" id="CHEBI:18420"/>
    </cofactor>
    <text evidence="12">Requires a divalent cation, most likely magnesium in vivo, as an electrophilic catalyst to aid phosphoryl group transfer. It is the chelate of the metal and the nucleotide that is the actual substrate.</text>
</comment>